<evidence type="ECO:0000313" key="4">
    <source>
        <dbReference type="Proteomes" id="UP001143347"/>
    </source>
</evidence>
<keyword evidence="4" id="KW-1185">Reference proteome</keyword>
<evidence type="ECO:0000313" key="3">
    <source>
        <dbReference type="EMBL" id="MCX2962567.1"/>
    </source>
</evidence>
<keyword evidence="2" id="KW-1015">Disulfide bond</keyword>
<accession>A0A9X3D0K6</accession>
<gene>
    <name evidence="3" type="ORF">OSB52_00505</name>
</gene>
<dbReference type="RefSeq" id="WP_266059620.1">
    <property type="nucleotide sequence ID" value="NZ_JAPKFM010000001.1"/>
</dbReference>
<sequence>MSRAARHHRGPIRATSSVIWVLVVLVCAGSMGAQPVTGNAAPPIRMVALGNSYISGQGADDYRSVPADTSSYRSGTTGPNNYCFRSRHAAVEIVADRLGAQLTNATCAAAEPRHVDQIAQFDEGRQIDHLERAADIVVMQVIGNPEFLNVVACVQLGECDARTVERSMAVLDGEQRRHEQRIHREVRARAPQARIYILSAPQVVPRPGQEYHARCGWFMSDREVVLLNAFIDKIDEISRTNAQLFGATFVDLDGADSPWRAQRHDLCSAQPWVWGPRLHAPQYEPDSLSLRNWSLGSYHPTRAGQSATATVLFDAIGLREPTGS</sequence>
<feature type="disulfide bond" evidence="2">
    <location>
        <begin position="215"/>
        <end position="267"/>
    </location>
</feature>
<dbReference type="InterPro" id="IPR036514">
    <property type="entry name" value="SGNH_hydro_sf"/>
</dbReference>
<dbReference type="InterPro" id="IPR037460">
    <property type="entry name" value="SEST-like"/>
</dbReference>
<feature type="disulfide bond" evidence="2">
    <location>
        <begin position="83"/>
        <end position="107"/>
    </location>
</feature>
<dbReference type="Proteomes" id="UP001143347">
    <property type="component" value="Unassembled WGS sequence"/>
</dbReference>
<evidence type="ECO:0000256" key="1">
    <source>
        <dbReference type="PIRSR" id="PIRSR637460-1"/>
    </source>
</evidence>
<dbReference type="Gene3D" id="3.40.50.1110">
    <property type="entry name" value="SGNH hydrolase"/>
    <property type="match status" value="1"/>
</dbReference>
<dbReference type="SUPFAM" id="SSF52266">
    <property type="entry name" value="SGNH hydrolase"/>
    <property type="match status" value="1"/>
</dbReference>
<proteinExistence type="predicted"/>
<dbReference type="EMBL" id="JAPKFM010000001">
    <property type="protein sequence ID" value="MCX2962567.1"/>
    <property type="molecule type" value="Genomic_DNA"/>
</dbReference>
<feature type="active site" evidence="1">
    <location>
        <position position="299"/>
    </location>
</feature>
<protein>
    <submittedName>
        <fullName evidence="3">GDSL-type esterase/lipase family protein</fullName>
    </submittedName>
</protein>
<dbReference type="GO" id="GO:0016788">
    <property type="term" value="F:hydrolase activity, acting on ester bonds"/>
    <property type="evidence" value="ECO:0007669"/>
    <property type="project" value="InterPro"/>
</dbReference>
<reference evidence="3" key="1">
    <citation type="submission" date="2022-10" db="EMBL/GenBank/DDBJ databases">
        <title>WGS of marine actinomycetes from Thailand.</title>
        <authorList>
            <person name="Thawai C."/>
        </authorList>
    </citation>
    <scope>NUCLEOTIDE SEQUENCE</scope>
    <source>
        <strain evidence="3">SW21</strain>
    </source>
</reference>
<evidence type="ECO:0000256" key="2">
    <source>
        <dbReference type="PIRSR" id="PIRSR637460-2"/>
    </source>
</evidence>
<feature type="disulfide bond" evidence="2">
    <location>
        <begin position="153"/>
        <end position="159"/>
    </location>
</feature>
<dbReference type="GO" id="GO:0006629">
    <property type="term" value="P:lipid metabolic process"/>
    <property type="evidence" value="ECO:0007669"/>
    <property type="project" value="TreeGrafter"/>
</dbReference>
<feature type="active site" description="Nucleophile" evidence="1">
    <location>
        <position position="52"/>
    </location>
</feature>
<dbReference type="PANTHER" id="PTHR37981">
    <property type="entry name" value="LIPASE 2"/>
    <property type="match status" value="1"/>
</dbReference>
<dbReference type="PANTHER" id="PTHR37981:SF1">
    <property type="entry name" value="SGNH HYDROLASE-TYPE ESTERASE DOMAIN-CONTAINING PROTEIN"/>
    <property type="match status" value="1"/>
</dbReference>
<organism evidence="3 4">
    <name type="scientific">Gordonia aquimaris</name>
    <dbReference type="NCBI Taxonomy" id="2984863"/>
    <lineage>
        <taxon>Bacteria</taxon>
        <taxon>Bacillati</taxon>
        <taxon>Actinomycetota</taxon>
        <taxon>Actinomycetes</taxon>
        <taxon>Mycobacteriales</taxon>
        <taxon>Gordoniaceae</taxon>
        <taxon>Gordonia</taxon>
    </lineage>
</organism>
<comment type="caution">
    <text evidence="3">The sequence shown here is derived from an EMBL/GenBank/DDBJ whole genome shotgun (WGS) entry which is preliminary data.</text>
</comment>
<dbReference type="AlphaFoldDB" id="A0A9X3D0K6"/>
<name>A0A9X3D0K6_9ACTN</name>